<feature type="transmembrane region" description="Helical" evidence="2">
    <location>
        <begin position="381"/>
        <end position="401"/>
    </location>
</feature>
<evidence type="ECO:0008006" key="5">
    <source>
        <dbReference type="Google" id="ProtNLM"/>
    </source>
</evidence>
<evidence type="ECO:0000313" key="3">
    <source>
        <dbReference type="EMBL" id="TVY89620.1"/>
    </source>
</evidence>
<feature type="transmembrane region" description="Helical" evidence="2">
    <location>
        <begin position="166"/>
        <end position="184"/>
    </location>
</feature>
<gene>
    <name evidence="3" type="ORF">LAWI1_G006148</name>
</gene>
<dbReference type="Proteomes" id="UP000315522">
    <property type="component" value="Unassembled WGS sequence"/>
</dbReference>
<comment type="caution">
    <text evidence="3">The sequence shown here is derived from an EMBL/GenBank/DDBJ whole genome shotgun (WGS) entry which is preliminary data.</text>
</comment>
<keyword evidence="4" id="KW-1185">Reference proteome</keyword>
<keyword evidence="2" id="KW-0812">Transmembrane</keyword>
<feature type="transmembrane region" description="Helical" evidence="2">
    <location>
        <begin position="316"/>
        <end position="336"/>
    </location>
</feature>
<sequence>MSAPYTPFTRRHEGICSGPFGFLNPTIRKLPFNTQPVATHSSEEPLEGEGDDATKPPKKAELRAEDVQREFRTRDNRKGRHAIFVVPEIANSPKYLTPPATNTLKEVLKGIWRMFSIYPYWDVSYLVAIVFTLGSVVWCINAFFVWLPLQSPSTEFKDEITSAGGISAFIGATIFEFGSILLMIEAVNEKRSDCFGWAVEEVLEERGLLRLRPDSCTHHHGNKKNLVGKGKALKSKPPLDTAMAPKDQPSSSSASTRTWIWFPTSHELRTHYLKEVGFLACLSQMIGATVFWISGFTALPPIYDRLTSTAAQNGAYWAPQVIGGSGFIISGTLFMLETQRKWYLPAPRVLGWHIGAWNLIGGIGFTLCGALGFASANSGCVYQGSLATFWGSWCFLIGSIIQVSHQDPIHPYVDRFESADLLS</sequence>
<evidence type="ECO:0000256" key="2">
    <source>
        <dbReference type="SAM" id="Phobius"/>
    </source>
</evidence>
<dbReference type="AlphaFoldDB" id="A0A559M9J1"/>
<evidence type="ECO:0000256" key="1">
    <source>
        <dbReference type="SAM" id="MobiDB-lite"/>
    </source>
</evidence>
<dbReference type="EMBL" id="QGML01001170">
    <property type="protein sequence ID" value="TVY89620.1"/>
    <property type="molecule type" value="Genomic_DNA"/>
</dbReference>
<protein>
    <recommendedName>
        <fullName evidence="5">Integral membrane protein</fullName>
    </recommendedName>
</protein>
<name>A0A559M9J1_9HELO</name>
<proteinExistence type="predicted"/>
<reference evidence="3 4" key="1">
    <citation type="submission" date="2018-05" db="EMBL/GenBank/DDBJ databases">
        <title>Genome sequencing and assembly of the regulated plant pathogen Lachnellula willkommii and related sister species for the development of diagnostic species identification markers.</title>
        <authorList>
            <person name="Giroux E."/>
            <person name="Bilodeau G."/>
        </authorList>
    </citation>
    <scope>NUCLEOTIDE SEQUENCE [LARGE SCALE GENOMIC DNA]</scope>
    <source>
        <strain evidence="3 4">CBS 172.35</strain>
    </source>
</reference>
<feature type="compositionally biased region" description="Basic and acidic residues" evidence="1">
    <location>
        <begin position="52"/>
        <end position="63"/>
    </location>
</feature>
<feature type="region of interest" description="Disordered" evidence="1">
    <location>
        <begin position="36"/>
        <end position="63"/>
    </location>
</feature>
<organism evidence="3 4">
    <name type="scientific">Lachnellula willkommii</name>
    <dbReference type="NCBI Taxonomy" id="215461"/>
    <lineage>
        <taxon>Eukaryota</taxon>
        <taxon>Fungi</taxon>
        <taxon>Dikarya</taxon>
        <taxon>Ascomycota</taxon>
        <taxon>Pezizomycotina</taxon>
        <taxon>Leotiomycetes</taxon>
        <taxon>Helotiales</taxon>
        <taxon>Lachnaceae</taxon>
        <taxon>Lachnellula</taxon>
    </lineage>
</organism>
<keyword evidence="2" id="KW-0472">Membrane</keyword>
<keyword evidence="2" id="KW-1133">Transmembrane helix</keyword>
<feature type="transmembrane region" description="Helical" evidence="2">
    <location>
        <begin position="276"/>
        <end position="296"/>
    </location>
</feature>
<evidence type="ECO:0000313" key="4">
    <source>
        <dbReference type="Proteomes" id="UP000315522"/>
    </source>
</evidence>
<feature type="transmembrane region" description="Helical" evidence="2">
    <location>
        <begin position="356"/>
        <end position="375"/>
    </location>
</feature>
<feature type="transmembrane region" description="Helical" evidence="2">
    <location>
        <begin position="123"/>
        <end position="146"/>
    </location>
</feature>
<accession>A0A559M9J1</accession>